<dbReference type="AlphaFoldDB" id="A0A0F9PPG1"/>
<gene>
    <name evidence="1" type="ORF">LCGC14_0874030</name>
</gene>
<dbReference type="EMBL" id="LAZR01002714">
    <property type="protein sequence ID" value="KKN26487.1"/>
    <property type="molecule type" value="Genomic_DNA"/>
</dbReference>
<reference evidence="1" key="1">
    <citation type="journal article" date="2015" name="Nature">
        <title>Complex archaea that bridge the gap between prokaryotes and eukaryotes.</title>
        <authorList>
            <person name="Spang A."/>
            <person name="Saw J.H."/>
            <person name="Jorgensen S.L."/>
            <person name="Zaremba-Niedzwiedzka K."/>
            <person name="Martijn J."/>
            <person name="Lind A.E."/>
            <person name="van Eijk R."/>
            <person name="Schleper C."/>
            <person name="Guy L."/>
            <person name="Ettema T.J."/>
        </authorList>
    </citation>
    <scope>NUCLEOTIDE SEQUENCE</scope>
</reference>
<sequence length="94" mass="11680">MGKYFQWWQHSLTIWSLWRIRKSRSNDWEVLHEIWINRNPDNRRRIYPILKELHGRTSGILYLEEVVSKRTVFDPLYQLTPLASNYIKKHWKLQ</sequence>
<proteinExistence type="predicted"/>
<evidence type="ECO:0000313" key="1">
    <source>
        <dbReference type="EMBL" id="KKN26487.1"/>
    </source>
</evidence>
<organism evidence="1">
    <name type="scientific">marine sediment metagenome</name>
    <dbReference type="NCBI Taxonomy" id="412755"/>
    <lineage>
        <taxon>unclassified sequences</taxon>
        <taxon>metagenomes</taxon>
        <taxon>ecological metagenomes</taxon>
    </lineage>
</organism>
<comment type="caution">
    <text evidence="1">The sequence shown here is derived from an EMBL/GenBank/DDBJ whole genome shotgun (WGS) entry which is preliminary data.</text>
</comment>
<accession>A0A0F9PPG1</accession>
<name>A0A0F9PPG1_9ZZZZ</name>
<protein>
    <submittedName>
        <fullName evidence="1">Uncharacterized protein</fullName>
    </submittedName>
</protein>